<dbReference type="RefSeq" id="WP_168028157.1">
    <property type="nucleotide sequence ID" value="NZ_JAAVNE010000006.1"/>
</dbReference>
<evidence type="ECO:0000256" key="1">
    <source>
        <dbReference type="SAM" id="SignalP"/>
    </source>
</evidence>
<proteinExistence type="predicted"/>
<feature type="chain" id="PRO_5047465350" description="Alpha/beta hydrolase" evidence="1">
    <location>
        <begin position="22"/>
        <end position="266"/>
    </location>
</feature>
<name>A0ABX1E0V4_9PROT</name>
<organism evidence="2 3">
    <name type="scientific">Falsiroseomonas selenitidurans</name>
    <dbReference type="NCBI Taxonomy" id="2716335"/>
    <lineage>
        <taxon>Bacteria</taxon>
        <taxon>Pseudomonadati</taxon>
        <taxon>Pseudomonadota</taxon>
        <taxon>Alphaproteobacteria</taxon>
        <taxon>Acetobacterales</taxon>
        <taxon>Roseomonadaceae</taxon>
        <taxon>Falsiroseomonas</taxon>
    </lineage>
</organism>
<feature type="signal peptide" evidence="1">
    <location>
        <begin position="1"/>
        <end position="21"/>
    </location>
</feature>
<keyword evidence="3" id="KW-1185">Reference proteome</keyword>
<keyword evidence="1" id="KW-0732">Signal</keyword>
<dbReference type="Proteomes" id="UP000787635">
    <property type="component" value="Unassembled WGS sequence"/>
</dbReference>
<evidence type="ECO:0008006" key="4">
    <source>
        <dbReference type="Google" id="ProtNLM"/>
    </source>
</evidence>
<comment type="caution">
    <text evidence="2">The sequence shown here is derived from an EMBL/GenBank/DDBJ whole genome shotgun (WGS) entry which is preliminary data.</text>
</comment>
<evidence type="ECO:0000313" key="3">
    <source>
        <dbReference type="Proteomes" id="UP000787635"/>
    </source>
</evidence>
<accession>A0ABX1E0V4</accession>
<protein>
    <recommendedName>
        <fullName evidence="4">Alpha/beta hydrolase</fullName>
    </recommendedName>
</protein>
<sequence>MLPRRLLLLAPLTGCAGGSGAARGGQAVLPRVAALASHGALPGEPDLVLRWNAIPPQARNLRVIVHFHGFAAPAEPLRLAQGRLPGSGLRLPDQPPSLALLPRGRPLPGRPGRFDWPALAAPGGLAALVAEAAARFGPTFPPPASLLLTAHSGGGGGLLAALEAGARVDEVHLFDALYRDPAPLLRWAQARAALRGAVPPPALVVIARENTAAPARRLAAGLRQAGLDGPRWRVLLTAAPHNDIPRLYGPALLAAPEVALPGTVPA</sequence>
<gene>
    <name evidence="2" type="ORF">HEQ75_05980</name>
</gene>
<evidence type="ECO:0000313" key="2">
    <source>
        <dbReference type="EMBL" id="NKC30403.1"/>
    </source>
</evidence>
<reference evidence="2 3" key="1">
    <citation type="submission" date="2020-03" db="EMBL/GenBank/DDBJ databases">
        <title>Roseomonas selenitidurans sp. nov. isolated from urban soil.</title>
        <authorList>
            <person name="Liu H."/>
        </authorList>
    </citation>
    <scope>NUCLEOTIDE SEQUENCE [LARGE SCALE GENOMIC DNA]</scope>
    <source>
        <strain evidence="2 3">BU-1</strain>
    </source>
</reference>
<dbReference type="EMBL" id="JAAVNE010000006">
    <property type="protein sequence ID" value="NKC30403.1"/>
    <property type="molecule type" value="Genomic_DNA"/>
</dbReference>